<dbReference type="EMBL" id="GBBK01005460">
    <property type="protein sequence ID" value="JAC19022.1"/>
    <property type="molecule type" value="mRNA"/>
</dbReference>
<sequence>MFFLRMYFPFHWACRHYHHALTLVLSLMAAFMFRTSAFIVSGSTGTWIALIFRYSPACEETQHMPFSHTTLFNDPSDLTTPRRGVLLPSCTCQTWELVHSLLYFRVLDGRSIKSTSSFINTMLVKNS</sequence>
<protein>
    <submittedName>
        <fullName evidence="1">Putative secreted protein</fullName>
    </submittedName>
</protein>
<organism evidence="1">
    <name type="scientific">Amblyomma cajennense</name>
    <name type="common">Cayenne tick</name>
    <name type="synonym">Acarus cajennensis</name>
    <dbReference type="NCBI Taxonomy" id="34607"/>
    <lineage>
        <taxon>Eukaryota</taxon>
        <taxon>Metazoa</taxon>
        <taxon>Ecdysozoa</taxon>
        <taxon>Arthropoda</taxon>
        <taxon>Chelicerata</taxon>
        <taxon>Arachnida</taxon>
        <taxon>Acari</taxon>
        <taxon>Parasitiformes</taxon>
        <taxon>Ixodida</taxon>
        <taxon>Ixodoidea</taxon>
        <taxon>Ixodidae</taxon>
        <taxon>Amblyomminae</taxon>
        <taxon>Amblyomma</taxon>
    </lineage>
</organism>
<evidence type="ECO:0000313" key="1">
    <source>
        <dbReference type="EMBL" id="JAC19022.1"/>
    </source>
</evidence>
<accession>A0A023FBY4</accession>
<name>A0A023FBY4_AMBCJ</name>
<reference evidence="1" key="1">
    <citation type="submission" date="2014-03" db="EMBL/GenBank/DDBJ databases">
        <title>The sialotranscriptome of Amblyomma triste, Amblyomma parvum and Amblyomma cajennense ticks, uncovered by 454-based RNA-seq.</title>
        <authorList>
            <person name="Garcia G.R."/>
            <person name="Gardinassi L.G."/>
            <person name="Ribeiro J.M."/>
            <person name="Anatriello E."/>
            <person name="Ferreira B.R."/>
            <person name="Moreira H.N."/>
            <person name="Mafra C."/>
            <person name="Olegario M.M."/>
            <person name="Szabo P.J."/>
            <person name="Miranda-Santos I.K."/>
            <person name="Maruyama S.R."/>
        </authorList>
    </citation>
    <scope>NUCLEOTIDE SEQUENCE</scope>
    <source>
        <strain evidence="1">Uberlandia</strain>
        <tissue evidence="1">Salivary glands</tissue>
    </source>
</reference>
<dbReference type="AlphaFoldDB" id="A0A023FBY4"/>
<proteinExistence type="evidence at transcript level"/>